<comment type="caution">
    <text evidence="1">The sequence shown here is derived from an EMBL/GenBank/DDBJ whole genome shotgun (WGS) entry which is preliminary data.</text>
</comment>
<reference evidence="1 2" key="1">
    <citation type="journal article" date="2014" name="Genome Announc.">
        <title>Genome Sequence of Bacillus simplex Strain P558, Isolated from a Human Fecal Sample.</title>
        <authorList>
            <person name="Croce O."/>
            <person name="Hugon P."/>
            <person name="Lagier J.C."/>
            <person name="Bibi F."/>
            <person name="Robert C."/>
            <person name="Azhar E.I."/>
            <person name="Raoult D."/>
            <person name="Fournier P.E."/>
        </authorList>
    </citation>
    <scope>NUCLEOTIDE SEQUENCE [LARGE SCALE GENOMIC DNA]</scope>
    <source>
        <strain evidence="1 2">P558</strain>
    </source>
</reference>
<evidence type="ECO:0000313" key="1">
    <source>
        <dbReference type="EMBL" id="CEG24545.1"/>
    </source>
</evidence>
<keyword evidence="2" id="KW-1185">Reference proteome</keyword>
<accession>A0AAN2PAY2</accession>
<name>A0AAN2PAY2_9BACI</name>
<evidence type="ECO:0000313" key="2">
    <source>
        <dbReference type="Proteomes" id="UP000182110"/>
    </source>
</evidence>
<evidence type="ECO:0008006" key="3">
    <source>
        <dbReference type="Google" id="ProtNLM"/>
    </source>
</evidence>
<dbReference type="Proteomes" id="UP000182110">
    <property type="component" value="Unassembled WGS sequence"/>
</dbReference>
<dbReference type="RefSeq" id="WP_072273896.1">
    <property type="nucleotide sequence ID" value="NZ_CCXW01000002.1"/>
</dbReference>
<proteinExistence type="predicted"/>
<organism evidence="1 2">
    <name type="scientific">Peribacillus simplex</name>
    <dbReference type="NCBI Taxonomy" id="1478"/>
    <lineage>
        <taxon>Bacteria</taxon>
        <taxon>Bacillati</taxon>
        <taxon>Bacillota</taxon>
        <taxon>Bacilli</taxon>
        <taxon>Bacillales</taxon>
        <taxon>Bacillaceae</taxon>
        <taxon>Peribacillus</taxon>
    </lineage>
</organism>
<gene>
    <name evidence="1" type="ORF">BN1180_05360</name>
</gene>
<sequence>MDIFLRNIDPIAVKKFDEMAKKKSISRQELLKAVIEKSAYEKEQSEKDIRMEMIISKNIIVMEKMTEAVERLQNLIYELMEE</sequence>
<protein>
    <recommendedName>
        <fullName evidence="3">Ribbon-helix-helix protein CopG domain-containing protein</fullName>
    </recommendedName>
</protein>
<dbReference type="EMBL" id="CCXW01000002">
    <property type="protein sequence ID" value="CEG24545.1"/>
    <property type="molecule type" value="Genomic_DNA"/>
</dbReference>
<dbReference type="AlphaFoldDB" id="A0AAN2PAY2"/>